<dbReference type="GO" id="GO:0005829">
    <property type="term" value="C:cytosol"/>
    <property type="evidence" value="ECO:0007669"/>
    <property type="project" value="TreeGrafter"/>
</dbReference>
<accession>A0A2X3XCV6</accession>
<dbReference type="Pfam" id="PF04074">
    <property type="entry name" value="DUF386"/>
    <property type="match status" value="1"/>
</dbReference>
<protein>
    <submittedName>
        <fullName evidence="1">Beta-galactosidase subunit beta</fullName>
    </submittedName>
</protein>
<dbReference type="RefSeq" id="WP_002926439.1">
    <property type="nucleotide sequence ID" value="NZ_CP071430.1"/>
</dbReference>
<name>A0A2X3XCV6_STRSA</name>
<dbReference type="PANTHER" id="PTHR34986">
    <property type="entry name" value="EVOLVED BETA-GALACTOSIDASE SUBUNIT BETA"/>
    <property type="match status" value="1"/>
</dbReference>
<sequence>MIFDQLENLIRYRGIHKNIDTAIDYLLSHDVSNLNSGRYEVDGDRVFFFLQENTLSQQQEESFEFHQRYLDLHFLLEGHELIQYGCQIREVQEAYDEGRDIGFVVCEQTYPLLLVGFNFAAFLPEEAHQPNQFAGREETVKKCVFKVLLD</sequence>
<organism evidence="1 2">
    <name type="scientific">Streptococcus sanguinis</name>
    <dbReference type="NCBI Taxonomy" id="1305"/>
    <lineage>
        <taxon>Bacteria</taxon>
        <taxon>Bacillati</taxon>
        <taxon>Bacillota</taxon>
        <taxon>Bacilli</taxon>
        <taxon>Lactobacillales</taxon>
        <taxon>Streptococcaceae</taxon>
        <taxon>Streptococcus</taxon>
    </lineage>
</organism>
<evidence type="ECO:0000313" key="2">
    <source>
        <dbReference type="Proteomes" id="UP000249623"/>
    </source>
</evidence>
<gene>
    <name evidence="1" type="primary">tabA</name>
    <name evidence="1" type="ORF">NCTC11085_00092</name>
</gene>
<dbReference type="Proteomes" id="UP000249623">
    <property type="component" value="Chromosome 1"/>
</dbReference>
<dbReference type="InterPro" id="IPR004375">
    <property type="entry name" value="NanQ/TabA/YiaL"/>
</dbReference>
<dbReference type="NCBIfam" id="TIGR00022">
    <property type="entry name" value="YhcH/YjgK/YiaL family protein"/>
    <property type="match status" value="1"/>
</dbReference>
<dbReference type="EMBL" id="LS483346">
    <property type="protein sequence ID" value="SQF33621.1"/>
    <property type="molecule type" value="Genomic_DNA"/>
</dbReference>
<evidence type="ECO:0000313" key="1">
    <source>
        <dbReference type="EMBL" id="SQF33621.1"/>
    </source>
</evidence>
<dbReference type="InterPro" id="IPR037012">
    <property type="entry name" value="NanQ/TabA/YiaL_sf"/>
</dbReference>
<dbReference type="SUPFAM" id="SSF51197">
    <property type="entry name" value="Clavaminate synthase-like"/>
    <property type="match status" value="1"/>
</dbReference>
<reference evidence="1 2" key="1">
    <citation type="submission" date="2018-06" db="EMBL/GenBank/DDBJ databases">
        <authorList>
            <consortium name="Pathogen Informatics"/>
            <person name="Doyle S."/>
        </authorList>
    </citation>
    <scope>NUCLEOTIDE SEQUENCE [LARGE SCALE GENOMIC DNA]</scope>
    <source>
        <strain evidence="1 2">NCTC11085</strain>
    </source>
</reference>
<dbReference type="Gene3D" id="2.60.120.370">
    <property type="entry name" value="YhcH/YjgK/YiaL"/>
    <property type="match status" value="1"/>
</dbReference>
<proteinExistence type="predicted"/>
<dbReference type="AlphaFoldDB" id="A0A2X3XCV6"/>
<dbReference type="PANTHER" id="PTHR34986:SF1">
    <property type="entry name" value="PROTEIN YIAL"/>
    <property type="match status" value="1"/>
</dbReference>